<dbReference type="AlphaFoldDB" id="A0MPA9"/>
<sequence>MNKMENKKTKKKERRFTDLSADLDDEVETIDPEYEDSKEIKIEKNKNNQVVDENDPFFYSESFEETRVQLIKDKKVENKKEIIKETPVKKDVSDTKQEQETKDVYIDSSLEIIGQEPLTKGMHFYTNSRVIRKVRECAKNKGLSISRLITMILDKSIKEE</sequence>
<proteinExistence type="predicted"/>
<name>A0MPA9_9BACT</name>
<reference evidence="1" key="1">
    <citation type="submission" date="2006-09" db="EMBL/GenBank/DDBJ databases">
        <authorList>
            <person name="Lee S.-W."/>
            <person name="Browning G.F."/>
            <person name="Markham P.F."/>
        </authorList>
    </citation>
    <scope>NUCLEOTIDE SEQUENCE</scope>
    <source>
        <strain evidence="1">4229</strain>
    </source>
</reference>
<protein>
    <submittedName>
        <fullName evidence="1">Uncharacterized protein</fullName>
    </submittedName>
</protein>
<reference evidence="1" key="2">
    <citation type="journal article" date="2008" name="Microbiology">
        <title>Development of a replicable oriC plasmid for Mycoplasma gallisepticum and Mycoplasma imitans, and gene disruption through homologous recombination in M. gallisepticum.</title>
        <authorList>
            <person name="Lee S.W."/>
            <person name="Browning G.F."/>
            <person name="Markham P.F."/>
        </authorList>
    </citation>
    <scope>NUCLEOTIDE SEQUENCE</scope>
    <source>
        <strain evidence="1">4229</strain>
    </source>
</reference>
<dbReference type="EMBL" id="EF028085">
    <property type="protein sequence ID" value="ABK30886.1"/>
    <property type="molecule type" value="Genomic_DNA"/>
</dbReference>
<organism evidence="1">
    <name type="scientific">[Mycoplasma] imitans</name>
    <dbReference type="NCBI Taxonomy" id="29560"/>
    <lineage>
        <taxon>Bacteria</taxon>
        <taxon>Bacillati</taxon>
        <taxon>Mycoplasmatota</taxon>
        <taxon>Mycoplasmoidales</taxon>
        <taxon>Mycoplasmoidaceae</taxon>
        <taxon>Mycoplasmoides</taxon>
    </lineage>
</organism>
<evidence type="ECO:0000313" key="1">
    <source>
        <dbReference type="EMBL" id="ABK30886.1"/>
    </source>
</evidence>
<accession>A0MPA9</accession>